<proteinExistence type="predicted"/>
<feature type="transmembrane region" description="Helical" evidence="2">
    <location>
        <begin position="54"/>
        <end position="73"/>
    </location>
</feature>
<keyword evidence="2" id="KW-1133">Transmembrane helix</keyword>
<keyword evidence="4" id="KW-1185">Reference proteome</keyword>
<evidence type="ECO:0000256" key="1">
    <source>
        <dbReference type="SAM" id="MobiDB-lite"/>
    </source>
</evidence>
<feature type="transmembrane region" description="Helical" evidence="2">
    <location>
        <begin position="80"/>
        <end position="98"/>
    </location>
</feature>
<organism evidence="3 4">
    <name type="scientific">Rhynchosporium secalis</name>
    <name type="common">Barley scald fungus</name>
    <dbReference type="NCBI Taxonomy" id="38038"/>
    <lineage>
        <taxon>Eukaryota</taxon>
        <taxon>Fungi</taxon>
        <taxon>Dikarya</taxon>
        <taxon>Ascomycota</taxon>
        <taxon>Pezizomycotina</taxon>
        <taxon>Leotiomycetes</taxon>
        <taxon>Helotiales</taxon>
        <taxon>Ploettnerulaceae</taxon>
        <taxon>Rhynchosporium</taxon>
    </lineage>
</organism>
<name>A0A1E1MT83_RHYSE</name>
<keyword evidence="2" id="KW-0812">Transmembrane</keyword>
<feature type="transmembrane region" description="Helical" evidence="2">
    <location>
        <begin position="12"/>
        <end position="34"/>
    </location>
</feature>
<evidence type="ECO:0000313" key="3">
    <source>
        <dbReference type="EMBL" id="CZT52304.1"/>
    </source>
</evidence>
<dbReference type="EMBL" id="FJVC01000581">
    <property type="protein sequence ID" value="CZT52304.1"/>
    <property type="molecule type" value="Genomic_DNA"/>
</dbReference>
<evidence type="ECO:0000256" key="2">
    <source>
        <dbReference type="SAM" id="Phobius"/>
    </source>
</evidence>
<dbReference type="AlphaFoldDB" id="A0A1E1MT83"/>
<sequence length="308" mass="33059">MAVGRLALKSVSMFFRIIEFCCAAVIIGIFSYYLATLASNDLAINVHIKAVEGISGAAVLYTAVAILLVCCLGGIAFFSFIGMLLDFCFCGAFAYVAWVNRNATKGSCDGDLVRTPYGSGNPDLTVVVVGAKDDGIIRLPSLRNACRLQKAAFAVAIIGCVFFFISIFLEFLLIRLRKKEKAYGPSPNNGYTAGPPKRKFWQRKPKQNKHAYADENGDALPAHATPGDMRQSYATDATAVGANEPVITKYGNTTYANGAGGSPTGTANGTHVNGYQTTTTTHVPAVSHQQDGYVRNHQPYVQNPTATY</sequence>
<feature type="compositionally biased region" description="Basic residues" evidence="1">
    <location>
        <begin position="196"/>
        <end position="206"/>
    </location>
</feature>
<evidence type="ECO:0000313" key="4">
    <source>
        <dbReference type="Proteomes" id="UP000177625"/>
    </source>
</evidence>
<dbReference type="Proteomes" id="UP000177625">
    <property type="component" value="Unassembled WGS sequence"/>
</dbReference>
<protein>
    <recommendedName>
        <fullName evidence="5">MARVEL domain-containing protein</fullName>
    </recommendedName>
</protein>
<accession>A0A1E1MT83</accession>
<feature type="region of interest" description="Disordered" evidence="1">
    <location>
        <begin position="185"/>
        <end position="206"/>
    </location>
</feature>
<evidence type="ECO:0008006" key="5">
    <source>
        <dbReference type="Google" id="ProtNLM"/>
    </source>
</evidence>
<gene>
    <name evidence="3" type="ORF">RSE6_13609</name>
</gene>
<keyword evidence="2" id="KW-0472">Membrane</keyword>
<reference evidence="4" key="1">
    <citation type="submission" date="2016-03" db="EMBL/GenBank/DDBJ databases">
        <authorList>
            <person name="Guldener U."/>
        </authorList>
    </citation>
    <scope>NUCLEOTIDE SEQUENCE [LARGE SCALE GENOMIC DNA]</scope>
</reference>
<feature type="transmembrane region" description="Helical" evidence="2">
    <location>
        <begin position="151"/>
        <end position="173"/>
    </location>
</feature>